<sequence length="103" mass="12477">MSFSWNINPTGFFNEKYILDMHKTNQKKKKILKKMMKKWQMQVPRTRRKNTKLQVEEKKENRKVGTNNKKEAPVTINKELLRAFRFFDRNRVGHIRGVEKAIK</sequence>
<feature type="region of interest" description="Disordered" evidence="1">
    <location>
        <begin position="38"/>
        <end position="71"/>
    </location>
</feature>
<dbReference type="AlphaFoldDB" id="A0AA35YXR3"/>
<evidence type="ECO:0000313" key="2">
    <source>
        <dbReference type="EMBL" id="CAI9281767.1"/>
    </source>
</evidence>
<accession>A0AA35YXR3</accession>
<dbReference type="EMBL" id="OX465080">
    <property type="protein sequence ID" value="CAI9281767.1"/>
    <property type="molecule type" value="Genomic_DNA"/>
</dbReference>
<organism evidence="2 3">
    <name type="scientific">Lactuca saligna</name>
    <name type="common">Willowleaf lettuce</name>
    <dbReference type="NCBI Taxonomy" id="75948"/>
    <lineage>
        <taxon>Eukaryota</taxon>
        <taxon>Viridiplantae</taxon>
        <taxon>Streptophyta</taxon>
        <taxon>Embryophyta</taxon>
        <taxon>Tracheophyta</taxon>
        <taxon>Spermatophyta</taxon>
        <taxon>Magnoliopsida</taxon>
        <taxon>eudicotyledons</taxon>
        <taxon>Gunneridae</taxon>
        <taxon>Pentapetalae</taxon>
        <taxon>asterids</taxon>
        <taxon>campanulids</taxon>
        <taxon>Asterales</taxon>
        <taxon>Asteraceae</taxon>
        <taxon>Cichorioideae</taxon>
        <taxon>Cichorieae</taxon>
        <taxon>Lactucinae</taxon>
        <taxon>Lactuca</taxon>
    </lineage>
</organism>
<feature type="compositionally biased region" description="Basic and acidic residues" evidence="1">
    <location>
        <begin position="54"/>
        <end position="71"/>
    </location>
</feature>
<protein>
    <recommendedName>
        <fullName evidence="4">EF-hand domain-containing protein</fullName>
    </recommendedName>
</protein>
<gene>
    <name evidence="2" type="ORF">LSALG_LOCUS21443</name>
</gene>
<evidence type="ECO:0000256" key="1">
    <source>
        <dbReference type="SAM" id="MobiDB-lite"/>
    </source>
</evidence>
<reference evidence="2" key="1">
    <citation type="submission" date="2023-04" db="EMBL/GenBank/DDBJ databases">
        <authorList>
            <person name="Vijverberg K."/>
            <person name="Xiong W."/>
            <person name="Schranz E."/>
        </authorList>
    </citation>
    <scope>NUCLEOTIDE SEQUENCE</scope>
</reference>
<proteinExistence type="predicted"/>
<name>A0AA35YXR3_LACSI</name>
<evidence type="ECO:0000313" key="3">
    <source>
        <dbReference type="Proteomes" id="UP001177003"/>
    </source>
</evidence>
<dbReference type="Proteomes" id="UP001177003">
    <property type="component" value="Chromosome 4"/>
</dbReference>
<evidence type="ECO:0008006" key="4">
    <source>
        <dbReference type="Google" id="ProtNLM"/>
    </source>
</evidence>
<keyword evidence="3" id="KW-1185">Reference proteome</keyword>